<keyword evidence="13" id="KW-1185">Reference proteome</keyword>
<evidence type="ECO:0000313" key="13">
    <source>
        <dbReference type="Proteomes" id="UP000829685"/>
    </source>
</evidence>
<accession>A0A9Q0AIH2</accession>
<dbReference type="PRINTS" id="PR00734">
    <property type="entry name" value="GLHYDRLASE7"/>
</dbReference>
<comment type="catalytic activity">
    <reaction evidence="1">
        <text>Endohydrolysis of (1-&gt;4)-beta-D-glucosidic linkages in cellulose, lichenin and cereal beta-D-glucans.</text>
        <dbReference type="EC" id="3.2.1.4"/>
    </reaction>
</comment>
<dbReference type="Pfam" id="PF00840">
    <property type="entry name" value="Glyco_hydro_7"/>
    <property type="match status" value="1"/>
</dbReference>
<dbReference type="SUPFAM" id="SSF49899">
    <property type="entry name" value="Concanavalin A-like lectins/glucanases"/>
    <property type="match status" value="1"/>
</dbReference>
<evidence type="ECO:0000313" key="12">
    <source>
        <dbReference type="EMBL" id="KAI1849871.1"/>
    </source>
</evidence>
<dbReference type="PANTHER" id="PTHR33753:SF1">
    <property type="entry name" value="ENDO-BETA-1,4-GLUCANASE CELB"/>
    <property type="match status" value="1"/>
</dbReference>
<dbReference type="AlphaFoldDB" id="A0A9Q0AIH2"/>
<dbReference type="EMBL" id="JAFIMR010000073">
    <property type="protein sequence ID" value="KAI1849871.1"/>
    <property type="molecule type" value="Genomic_DNA"/>
</dbReference>
<evidence type="ECO:0000256" key="2">
    <source>
        <dbReference type="ARBA" id="ARBA00006044"/>
    </source>
</evidence>
<feature type="compositionally biased region" description="Low complexity" evidence="10">
    <location>
        <begin position="484"/>
        <end position="498"/>
    </location>
</feature>
<evidence type="ECO:0000256" key="1">
    <source>
        <dbReference type="ARBA" id="ARBA00000966"/>
    </source>
</evidence>
<dbReference type="InterPro" id="IPR013320">
    <property type="entry name" value="ConA-like_dom_sf"/>
</dbReference>
<keyword evidence="4 9" id="KW-0136">Cellulose degradation</keyword>
<feature type="signal peptide" evidence="11">
    <location>
        <begin position="1"/>
        <end position="16"/>
    </location>
</feature>
<feature type="chain" id="PRO_5040193951" description="Glucanase" evidence="11">
    <location>
        <begin position="17"/>
        <end position="568"/>
    </location>
</feature>
<dbReference type="EC" id="3.2.1.-" evidence="9"/>
<evidence type="ECO:0000256" key="11">
    <source>
        <dbReference type="SAM" id="SignalP"/>
    </source>
</evidence>
<gene>
    <name evidence="12" type="ORF">JX265_013518</name>
</gene>
<comment type="caution">
    <text evidence="12">The sequence shown here is derived from an EMBL/GenBank/DDBJ whole genome shotgun (WGS) entry which is preliminary data.</text>
</comment>
<evidence type="ECO:0000256" key="4">
    <source>
        <dbReference type="ARBA" id="ARBA00023001"/>
    </source>
</evidence>
<keyword evidence="5" id="KW-0325">Glycoprotein</keyword>
<proteinExistence type="inferred from homology"/>
<feature type="compositionally biased region" description="Basic and acidic residues" evidence="10">
    <location>
        <begin position="541"/>
        <end position="551"/>
    </location>
</feature>
<keyword evidence="11" id="KW-0732">Signal</keyword>
<dbReference type="OrthoDB" id="412382at2759"/>
<evidence type="ECO:0000256" key="7">
    <source>
        <dbReference type="ARBA" id="ARBA00023295"/>
    </source>
</evidence>
<comment type="similarity">
    <text evidence="2 9">Belongs to the glycosyl hydrolase 7 (cellulase C) family.</text>
</comment>
<sequence length="568" mass="61456">MALSLLLVGLATSCLAQQIGKLTAEVHPPFRSERCTVEAGCTAQNTSIVLDSDYRWTHTVNGYDNCKPDGLDTALCPDAKTCSANCALEGVNYTSYGIDASDRSLTLKLFTDENGVTKMSSPRVYLLNEHSEYETFSMLNKEISFTVDVSKLPCGTNGALYFSEMLADGGRSDLNPAGASYGTGYCDAQCPTPAFINGEANIEKHGACCNEMDLWEANSKAQALTPHPCNITQVYKCSGAACGTGNKYASVCDKDGCDFNPYRLGQTRFYQPNATVDTTRPFTVVTQFLTTNGTDQGDLKEIRRLYVQDGRIIDNAVVSAAGFNRENSLTDAFCAKEKQVFGGVNAFANQGGLRGMGEALRRGMVLVFSIWDDAGSAMKWLDGTFPTDADVKTQPGTGRGPCAANEGSAQSIKEKSPWVQVTFSQVKSGEIGSTFGPKGVKGLVPRIRGGALPRSLKPLFLNTTTVNIRPTAPQIPTTRRPAPTGSSRPTASRSTSRSLTIPIPTLSLPTVYPTNRQARTKWSQPTDNDPITNPHTNGSDETYKDSSETQRHKQAYTTLEYPDNKNRN</sequence>
<dbReference type="Proteomes" id="UP000829685">
    <property type="component" value="Unassembled WGS sequence"/>
</dbReference>
<dbReference type="CDD" id="cd07999">
    <property type="entry name" value="GH7_CBH_EG"/>
    <property type="match status" value="1"/>
</dbReference>
<evidence type="ECO:0000256" key="6">
    <source>
        <dbReference type="ARBA" id="ARBA00023277"/>
    </source>
</evidence>
<dbReference type="GO" id="GO:0008810">
    <property type="term" value="F:cellulase activity"/>
    <property type="evidence" value="ECO:0007669"/>
    <property type="project" value="UniProtKB-EC"/>
</dbReference>
<feature type="region of interest" description="Disordered" evidence="10">
    <location>
        <begin position="463"/>
        <end position="568"/>
    </location>
</feature>
<dbReference type="GO" id="GO:0030245">
    <property type="term" value="P:cellulose catabolic process"/>
    <property type="evidence" value="ECO:0007669"/>
    <property type="project" value="UniProtKB-KW"/>
</dbReference>
<evidence type="ECO:0000256" key="3">
    <source>
        <dbReference type="ARBA" id="ARBA00022801"/>
    </source>
</evidence>
<evidence type="ECO:0000256" key="9">
    <source>
        <dbReference type="RuleBase" id="RU361164"/>
    </source>
</evidence>
<keyword evidence="3 9" id="KW-0378">Hydrolase</keyword>
<dbReference type="InterPro" id="IPR037019">
    <property type="entry name" value="Glyco_hydro_7_sf"/>
</dbReference>
<name>A0A9Q0AIH2_9PEZI</name>
<keyword evidence="8 9" id="KW-0624">Polysaccharide degradation</keyword>
<reference evidence="12" key="1">
    <citation type="submission" date="2021-03" db="EMBL/GenBank/DDBJ databases">
        <title>Revisited historic fungal species revealed as producer of novel bioactive compounds through whole genome sequencing and comparative genomics.</title>
        <authorList>
            <person name="Vignolle G.A."/>
            <person name="Hochenegger N."/>
            <person name="Mach R.L."/>
            <person name="Mach-Aigner A.R."/>
            <person name="Javad Rahimi M."/>
            <person name="Salim K.A."/>
            <person name="Chan C.M."/>
            <person name="Lim L.B.L."/>
            <person name="Cai F."/>
            <person name="Druzhinina I.S."/>
            <person name="U'Ren J.M."/>
            <person name="Derntl C."/>
        </authorList>
    </citation>
    <scope>NUCLEOTIDE SEQUENCE</scope>
    <source>
        <strain evidence="12">TUCIM 5799</strain>
    </source>
</reference>
<dbReference type="InterPro" id="IPR001722">
    <property type="entry name" value="Glyco_hydro_7"/>
</dbReference>
<evidence type="ECO:0000256" key="8">
    <source>
        <dbReference type="ARBA" id="ARBA00023326"/>
    </source>
</evidence>
<organism evidence="12 13">
    <name type="scientific">Neoarthrinium moseri</name>
    <dbReference type="NCBI Taxonomy" id="1658444"/>
    <lineage>
        <taxon>Eukaryota</taxon>
        <taxon>Fungi</taxon>
        <taxon>Dikarya</taxon>
        <taxon>Ascomycota</taxon>
        <taxon>Pezizomycotina</taxon>
        <taxon>Sordariomycetes</taxon>
        <taxon>Xylariomycetidae</taxon>
        <taxon>Amphisphaeriales</taxon>
        <taxon>Apiosporaceae</taxon>
        <taxon>Neoarthrinium</taxon>
    </lineage>
</organism>
<keyword evidence="6" id="KW-0119">Carbohydrate metabolism</keyword>
<protein>
    <recommendedName>
        <fullName evidence="9">Glucanase</fullName>
        <ecNumber evidence="9">3.2.1.-</ecNumber>
    </recommendedName>
</protein>
<dbReference type="Gene3D" id="2.70.100.10">
    <property type="entry name" value="Glycoside hydrolase, family 7, domain"/>
    <property type="match status" value="1"/>
</dbReference>
<feature type="compositionally biased region" description="Polar residues" evidence="10">
    <location>
        <begin position="512"/>
        <end position="540"/>
    </location>
</feature>
<feature type="region of interest" description="Disordered" evidence="10">
    <location>
        <begin position="390"/>
        <end position="411"/>
    </location>
</feature>
<evidence type="ECO:0000256" key="10">
    <source>
        <dbReference type="SAM" id="MobiDB-lite"/>
    </source>
</evidence>
<dbReference type="PANTHER" id="PTHR33753">
    <property type="entry name" value="1,4-BETA-D-GLUCAN CELLOBIOHYDROLASE B"/>
    <property type="match status" value="1"/>
</dbReference>
<keyword evidence="7 9" id="KW-0326">Glycosidase</keyword>
<evidence type="ECO:0000256" key="5">
    <source>
        <dbReference type="ARBA" id="ARBA00023180"/>
    </source>
</evidence>